<name>A0A132NV63_GIAIN</name>
<proteinExistence type="inferred from homology"/>
<dbReference type="VEuPathDB" id="GiardiaDB:QR46_2049"/>
<feature type="transmembrane region" description="Helical" evidence="6">
    <location>
        <begin position="36"/>
        <end position="61"/>
    </location>
</feature>
<dbReference type="EMBL" id="JXTI01000049">
    <property type="protein sequence ID" value="KWX13970.1"/>
    <property type="molecule type" value="Genomic_DNA"/>
</dbReference>
<dbReference type="AlphaFoldDB" id="A0A132NV63"/>
<sequence length="99" mass="11132">MIVYVREKSMCITYVWWFLLGLFGVHRFYLGRTCTGVLWLLTAGILGVGWLIDMCVIPCMVNSYNRNVSRLNSKIMQTSSSGVIVNINVSNSSRCTSSV</sequence>
<dbReference type="GO" id="GO:0016020">
    <property type="term" value="C:membrane"/>
    <property type="evidence" value="ECO:0007669"/>
    <property type="project" value="UniProtKB-SubCell"/>
</dbReference>
<evidence type="ECO:0000256" key="5">
    <source>
        <dbReference type="ARBA" id="ARBA00023136"/>
    </source>
</evidence>
<protein>
    <submittedName>
        <fullName evidence="8">Putative TM2 domain protein</fullName>
    </submittedName>
</protein>
<dbReference type="PANTHER" id="PTHR21016">
    <property type="entry name" value="BETA-AMYLOID BINDING PROTEIN-RELATED"/>
    <property type="match status" value="1"/>
</dbReference>
<feature type="transmembrane region" description="Helical" evidence="6">
    <location>
        <begin position="12"/>
        <end position="30"/>
    </location>
</feature>
<evidence type="ECO:0000256" key="4">
    <source>
        <dbReference type="ARBA" id="ARBA00022989"/>
    </source>
</evidence>
<comment type="similarity">
    <text evidence="2">Belongs to the TM2 family.</text>
</comment>
<keyword evidence="4 6" id="KW-1133">Transmembrane helix</keyword>
<dbReference type="InterPro" id="IPR007829">
    <property type="entry name" value="TM2"/>
</dbReference>
<comment type="caution">
    <text evidence="8">The sequence shown here is derived from an EMBL/GenBank/DDBJ whole genome shotgun (WGS) entry which is preliminary data.</text>
</comment>
<keyword evidence="3 6" id="KW-0812">Transmembrane</keyword>
<evidence type="ECO:0000313" key="8">
    <source>
        <dbReference type="EMBL" id="KWX13970.1"/>
    </source>
</evidence>
<dbReference type="Pfam" id="PF05154">
    <property type="entry name" value="TM2"/>
    <property type="match status" value="1"/>
</dbReference>
<evidence type="ECO:0000313" key="9">
    <source>
        <dbReference type="Proteomes" id="UP000070089"/>
    </source>
</evidence>
<organism evidence="8 9">
    <name type="scientific">Giardia duodenalis assemblage B</name>
    <dbReference type="NCBI Taxonomy" id="1394984"/>
    <lineage>
        <taxon>Eukaryota</taxon>
        <taxon>Metamonada</taxon>
        <taxon>Diplomonadida</taxon>
        <taxon>Hexamitidae</taxon>
        <taxon>Giardiinae</taxon>
        <taxon>Giardia</taxon>
    </lineage>
</organism>
<dbReference type="OrthoDB" id="10262359at2759"/>
<evidence type="ECO:0000256" key="2">
    <source>
        <dbReference type="ARBA" id="ARBA00008284"/>
    </source>
</evidence>
<dbReference type="Proteomes" id="UP000070089">
    <property type="component" value="Unassembled WGS sequence"/>
</dbReference>
<evidence type="ECO:0000256" key="1">
    <source>
        <dbReference type="ARBA" id="ARBA00004141"/>
    </source>
</evidence>
<gene>
    <name evidence="8" type="ORF">QR46_2049</name>
</gene>
<evidence type="ECO:0000259" key="7">
    <source>
        <dbReference type="Pfam" id="PF05154"/>
    </source>
</evidence>
<dbReference type="PANTHER" id="PTHR21016:SF25">
    <property type="entry name" value="TM2 DOMAIN-CONTAINING PROTEIN DDB_G0277895-RELATED"/>
    <property type="match status" value="1"/>
</dbReference>
<keyword evidence="5 6" id="KW-0472">Membrane</keyword>
<reference evidence="8 9" key="1">
    <citation type="journal article" date="2015" name="Mol. Biochem. Parasitol.">
        <title>Identification of polymorphic genes for use in assemblage B genotyping assays through comparative genomics of multiple assemblage B Giardia duodenalis isolates.</title>
        <authorList>
            <person name="Wielinga C."/>
            <person name="Thompson R.C."/>
            <person name="Monis P."/>
            <person name="Ryan U."/>
        </authorList>
    </citation>
    <scope>NUCLEOTIDE SEQUENCE [LARGE SCALE GENOMIC DNA]</scope>
    <source>
        <strain evidence="8 9">BAH15c1</strain>
    </source>
</reference>
<comment type="subcellular location">
    <subcellularLocation>
        <location evidence="1">Membrane</location>
        <topology evidence="1">Multi-pass membrane protein</topology>
    </subcellularLocation>
</comment>
<evidence type="ECO:0000256" key="3">
    <source>
        <dbReference type="ARBA" id="ARBA00022692"/>
    </source>
</evidence>
<dbReference type="InterPro" id="IPR050932">
    <property type="entry name" value="TM2D1-3-like"/>
</dbReference>
<evidence type="ECO:0000256" key="6">
    <source>
        <dbReference type="SAM" id="Phobius"/>
    </source>
</evidence>
<feature type="domain" description="TM2" evidence="7">
    <location>
        <begin position="7"/>
        <end position="54"/>
    </location>
</feature>
<accession>A0A132NV63</accession>